<keyword evidence="7 14" id="KW-0418">Kinase</keyword>
<keyword evidence="9" id="KW-0289">Folate biosynthesis</keyword>
<dbReference type="GO" id="GO:0003848">
    <property type="term" value="F:2-amino-4-hydroxy-6-hydroxymethyldihydropteridine diphosphokinase activity"/>
    <property type="evidence" value="ECO:0007669"/>
    <property type="project" value="UniProtKB-EC"/>
</dbReference>
<evidence type="ECO:0000256" key="8">
    <source>
        <dbReference type="ARBA" id="ARBA00022840"/>
    </source>
</evidence>
<dbReference type="PANTHER" id="PTHR43071:SF1">
    <property type="entry name" value="2-AMINO-4-HYDROXY-6-HYDROXYMETHYLDIHYDROPTERIDINE PYROPHOSPHOKINASE"/>
    <property type="match status" value="1"/>
</dbReference>
<dbReference type="InterPro" id="IPR000550">
    <property type="entry name" value="Hppk"/>
</dbReference>
<evidence type="ECO:0000256" key="11">
    <source>
        <dbReference type="ARBA" id="ARBA00029766"/>
    </source>
</evidence>
<keyword evidence="8" id="KW-0067">ATP-binding</keyword>
<evidence type="ECO:0000256" key="4">
    <source>
        <dbReference type="ARBA" id="ARBA00016218"/>
    </source>
</evidence>
<evidence type="ECO:0000256" key="7">
    <source>
        <dbReference type="ARBA" id="ARBA00022777"/>
    </source>
</evidence>
<keyword evidence="6" id="KW-0547">Nucleotide-binding</keyword>
<dbReference type="GO" id="GO:0046654">
    <property type="term" value="P:tetrahydrofolate biosynthetic process"/>
    <property type="evidence" value="ECO:0007669"/>
    <property type="project" value="UniProtKB-UniPathway"/>
</dbReference>
<evidence type="ECO:0000256" key="5">
    <source>
        <dbReference type="ARBA" id="ARBA00022679"/>
    </source>
</evidence>
<evidence type="ECO:0000313" key="14">
    <source>
        <dbReference type="EMBL" id="SCW30312.1"/>
    </source>
</evidence>
<sequence length="176" mass="19081">MAGEDKNMSVFIAYGSNLLSGPVTASQAFSEVVKNLQARGLIVNRISRLWSSKAWPNPDDPTYVNAVLQVEANLQPAELLLLLHDLEREAGRVRDGRLNAPRVLDLDLIAYGELIMSGENGPILPHPRAAERAFVMGPLAEIAPDWVHPQLKQTAAELFKAATVGTDAYPLDTAAS</sequence>
<dbReference type="SUPFAM" id="SSF55083">
    <property type="entry name" value="6-hydroxymethyl-7,8-dihydropterin pyrophosphokinase, HPPK"/>
    <property type="match status" value="1"/>
</dbReference>
<evidence type="ECO:0000256" key="3">
    <source>
        <dbReference type="ARBA" id="ARBA00013253"/>
    </source>
</evidence>
<keyword evidence="15" id="KW-1185">Reference proteome</keyword>
<reference evidence="15" key="1">
    <citation type="submission" date="2016-10" db="EMBL/GenBank/DDBJ databases">
        <authorList>
            <person name="Varghese N."/>
            <person name="Submissions S."/>
        </authorList>
    </citation>
    <scope>NUCLEOTIDE SEQUENCE [LARGE SCALE GENOMIC DNA]</scope>
    <source>
        <strain evidence="15">CGMCC 1.3431</strain>
    </source>
</reference>
<accession>A0A1G4PDC9</accession>
<evidence type="ECO:0000256" key="12">
    <source>
        <dbReference type="ARBA" id="ARBA00033413"/>
    </source>
</evidence>
<name>A0A1G4PDC9_9CAUL</name>
<keyword evidence="5" id="KW-0808">Transferase</keyword>
<evidence type="ECO:0000259" key="13">
    <source>
        <dbReference type="Pfam" id="PF01288"/>
    </source>
</evidence>
<evidence type="ECO:0000313" key="15">
    <source>
        <dbReference type="Proteomes" id="UP000199150"/>
    </source>
</evidence>
<proteinExistence type="inferred from homology"/>
<evidence type="ECO:0000256" key="9">
    <source>
        <dbReference type="ARBA" id="ARBA00022909"/>
    </source>
</evidence>
<feature type="domain" description="7,8-dihydro-6-hydroxymethylpterin-pyrophosphokinase" evidence="13">
    <location>
        <begin position="11"/>
        <end position="144"/>
    </location>
</feature>
<gene>
    <name evidence="14" type="ORF">SAMN02927928_0278</name>
</gene>
<dbReference type="Gene3D" id="3.30.70.560">
    <property type="entry name" value="7,8-Dihydro-6-hydroxymethylpterin-pyrophosphokinase HPPK"/>
    <property type="match status" value="1"/>
</dbReference>
<dbReference type="AlphaFoldDB" id="A0A1G4PDC9"/>
<dbReference type="GO" id="GO:0046656">
    <property type="term" value="P:folic acid biosynthetic process"/>
    <property type="evidence" value="ECO:0007669"/>
    <property type="project" value="UniProtKB-KW"/>
</dbReference>
<comment type="pathway">
    <text evidence="1">Cofactor biosynthesis; tetrahydrofolate biosynthesis; 2-amino-4-hydroxy-6-hydroxymethyl-7,8-dihydropteridine diphosphate from 7,8-dihydroneopterin triphosphate: step 4/4.</text>
</comment>
<dbReference type="InterPro" id="IPR035907">
    <property type="entry name" value="Hppk_sf"/>
</dbReference>
<evidence type="ECO:0000256" key="2">
    <source>
        <dbReference type="ARBA" id="ARBA00005810"/>
    </source>
</evidence>
<organism evidence="14 15">
    <name type="scientific">Asticcacaulis taihuensis</name>
    <dbReference type="NCBI Taxonomy" id="260084"/>
    <lineage>
        <taxon>Bacteria</taxon>
        <taxon>Pseudomonadati</taxon>
        <taxon>Pseudomonadota</taxon>
        <taxon>Alphaproteobacteria</taxon>
        <taxon>Caulobacterales</taxon>
        <taxon>Caulobacteraceae</taxon>
        <taxon>Asticcacaulis</taxon>
    </lineage>
</organism>
<dbReference type="UniPathway" id="UPA00077">
    <property type="reaction ID" value="UER00155"/>
</dbReference>
<dbReference type="EMBL" id="FMTS01000001">
    <property type="protein sequence ID" value="SCW30312.1"/>
    <property type="molecule type" value="Genomic_DNA"/>
</dbReference>
<comment type="function">
    <text evidence="10">Catalyzes the transfer of pyrophosphate from adenosine triphosphate (ATP) to 6-hydroxymethyl-7,8-dihydropterin, an enzymatic step in folate biosynthesis pathway.</text>
</comment>
<dbReference type="STRING" id="260084.SAMN02927928_0278"/>
<evidence type="ECO:0000256" key="1">
    <source>
        <dbReference type="ARBA" id="ARBA00005051"/>
    </source>
</evidence>
<protein>
    <recommendedName>
        <fullName evidence="4">2-amino-4-hydroxy-6-hydroxymethyldihydropteridine pyrophosphokinase</fullName>
        <ecNumber evidence="3">2.7.6.3</ecNumber>
    </recommendedName>
    <alternativeName>
        <fullName evidence="11">6-hydroxymethyl-7,8-dihydropterin pyrophosphokinase</fullName>
    </alternativeName>
    <alternativeName>
        <fullName evidence="12">7,8-dihydro-6-hydroxymethylpterin-pyrophosphokinase</fullName>
    </alternativeName>
</protein>
<dbReference type="GO" id="GO:0005524">
    <property type="term" value="F:ATP binding"/>
    <property type="evidence" value="ECO:0007669"/>
    <property type="project" value="UniProtKB-KW"/>
</dbReference>
<dbReference type="NCBIfam" id="TIGR01498">
    <property type="entry name" value="folK"/>
    <property type="match status" value="1"/>
</dbReference>
<comment type="similarity">
    <text evidence="2">Belongs to the HPPK family.</text>
</comment>
<dbReference type="Proteomes" id="UP000199150">
    <property type="component" value="Unassembled WGS sequence"/>
</dbReference>
<dbReference type="CDD" id="cd00483">
    <property type="entry name" value="HPPK"/>
    <property type="match status" value="1"/>
</dbReference>
<dbReference type="OrthoDB" id="9808041at2"/>
<dbReference type="Pfam" id="PF01288">
    <property type="entry name" value="HPPK"/>
    <property type="match status" value="1"/>
</dbReference>
<dbReference type="GO" id="GO:0016301">
    <property type="term" value="F:kinase activity"/>
    <property type="evidence" value="ECO:0007669"/>
    <property type="project" value="UniProtKB-KW"/>
</dbReference>
<dbReference type="PANTHER" id="PTHR43071">
    <property type="entry name" value="2-AMINO-4-HYDROXY-6-HYDROXYMETHYLDIHYDROPTERIDINE PYROPHOSPHOKINASE"/>
    <property type="match status" value="1"/>
</dbReference>
<evidence type="ECO:0000256" key="6">
    <source>
        <dbReference type="ARBA" id="ARBA00022741"/>
    </source>
</evidence>
<evidence type="ECO:0000256" key="10">
    <source>
        <dbReference type="ARBA" id="ARBA00029409"/>
    </source>
</evidence>
<dbReference type="RefSeq" id="WP_090642762.1">
    <property type="nucleotide sequence ID" value="NZ_CBCRYE010000001.1"/>
</dbReference>
<dbReference type="EC" id="2.7.6.3" evidence="3"/>